<protein>
    <recommendedName>
        <fullName evidence="4">CUE domain-containing protein</fullName>
    </recommendedName>
</protein>
<dbReference type="EMBL" id="LJSK01000004">
    <property type="protein sequence ID" value="KPI90574.1"/>
    <property type="molecule type" value="Genomic_DNA"/>
</dbReference>
<sequence>MGVQIQEGFPDAGGAVCGTFFSSVDLSDKLWASIERLAHADDVTFWTVVANHEKLAVVLLSVVTAVDHAHSSHSKAQRRAVTVESERHVIEIVMRIATATEPCARRGVDPVSLAMRLGVLLPWKLLLPTSLMLLRHSGAAASLTLSSLALQNPGYLCTFNSYMSTWWDSVNRVAVRCSHELQRGRYQRLPGDILATFEQVYRLTKHLWAVMQCAPFLSDYVSLSRTLRSLRIIVDVLSPILQHFIIVCDELSARRAILSRANSVIVNAAINTASVLFLYHTYSTQDTQKHHHATCCAPQVANATYNRLREHMQQYVQGYPQYILQVTRNQPFLGTIHHLCPPVRAGGTSGDHALGQVLLSLTQEMTDSKDFADAARGTRQRFFELVLLDMVRQGVHIDSLLARYLVTPEEASKLGASEDAVTRALAGLPSAEAAAAAASSPRTPTPEAATAAAAEPVPPEIVGDPLVAMVKDVFPQYHCAGIRAALNFYSNDVEQFIMDASMDNLPPHLVGPLTALGPSDAEIAAALAAEGEAIGSVSPEAAAADVTVPNSAASVHLRSNDYDDAFQPETLYRLLGRDLYELVTDSDGDDGATDAMSRGALADNDDDEDVAYKITMNNPSTYMSDAFDIDEETKAKIRVLNEIMYEDDFDDGQQDVHLAGGDIIDDTSDGDEENGRSGGGRNRGRAHRGGDASGVKKSGSPVPAAHVETTSSSSPPPPASASGPAAAPQRPSHDEYHDKRYHEKRAKDRDARTKHIQAERSERVPAYANKKKTSKTKASGAKTSLQRAVKKGKYDPDA</sequence>
<evidence type="ECO:0008006" key="4">
    <source>
        <dbReference type="Google" id="ProtNLM"/>
    </source>
</evidence>
<dbReference type="AlphaFoldDB" id="A0A0N1I3W0"/>
<dbReference type="VEuPathDB" id="TriTrypDB:Lsey_0004_0620"/>
<evidence type="ECO:0000313" key="3">
    <source>
        <dbReference type="Proteomes" id="UP000038009"/>
    </source>
</evidence>
<dbReference type="PANTHER" id="PTHR21494">
    <property type="entry name" value="ACTIVATING SIGNAL COINTEGRATOR 1 COMPLEX SUBUNIT 2 ASC-1 COMPLEX SUBUNIT P100"/>
    <property type="match status" value="1"/>
</dbReference>
<evidence type="ECO:0000313" key="2">
    <source>
        <dbReference type="EMBL" id="KPI90574.1"/>
    </source>
</evidence>
<accession>A0A0N1I3W0</accession>
<feature type="compositionally biased region" description="Acidic residues" evidence="1">
    <location>
        <begin position="663"/>
        <end position="672"/>
    </location>
</feature>
<dbReference type="InterPro" id="IPR052586">
    <property type="entry name" value="ASCC2"/>
</dbReference>
<reference evidence="2 3" key="1">
    <citation type="journal article" date="2015" name="PLoS Pathog.">
        <title>Leptomonas seymouri: Adaptations to the Dixenous Life Cycle Analyzed by Genome Sequencing, Transcriptome Profiling and Co-infection with Leishmania donovani.</title>
        <authorList>
            <person name="Kraeva N."/>
            <person name="Butenko A."/>
            <person name="Hlavacova J."/>
            <person name="Kostygov A."/>
            <person name="Myskova J."/>
            <person name="Grybchuk D."/>
            <person name="Lestinova T."/>
            <person name="Votypka J."/>
            <person name="Volf P."/>
            <person name="Opperdoes F."/>
            <person name="Flegontov P."/>
            <person name="Lukes J."/>
            <person name="Yurchenko V."/>
        </authorList>
    </citation>
    <scope>NUCLEOTIDE SEQUENCE [LARGE SCALE GENOMIC DNA]</scope>
    <source>
        <strain evidence="2 3">ATCC 30220</strain>
    </source>
</reference>
<gene>
    <name evidence="2" type="ORF">ABL78_0334</name>
</gene>
<name>A0A0N1I3W0_LEPSE</name>
<dbReference type="Proteomes" id="UP000038009">
    <property type="component" value="Unassembled WGS sequence"/>
</dbReference>
<dbReference type="GO" id="GO:0043130">
    <property type="term" value="F:ubiquitin binding"/>
    <property type="evidence" value="ECO:0007669"/>
    <property type="project" value="TreeGrafter"/>
</dbReference>
<feature type="compositionally biased region" description="Basic and acidic residues" evidence="1">
    <location>
        <begin position="731"/>
        <end position="763"/>
    </location>
</feature>
<comment type="caution">
    <text evidence="2">The sequence shown here is derived from an EMBL/GenBank/DDBJ whole genome shotgun (WGS) entry which is preliminary data.</text>
</comment>
<dbReference type="OrthoDB" id="277587at2759"/>
<proteinExistence type="predicted"/>
<feature type="compositionally biased region" description="Low complexity" evidence="1">
    <location>
        <begin position="720"/>
        <end position="730"/>
    </location>
</feature>
<keyword evidence="3" id="KW-1185">Reference proteome</keyword>
<feature type="region of interest" description="Disordered" evidence="1">
    <location>
        <begin position="651"/>
        <end position="798"/>
    </location>
</feature>
<dbReference type="OMA" id="KLWAGIE"/>
<dbReference type="PANTHER" id="PTHR21494:SF0">
    <property type="entry name" value="ACTIVATING SIGNAL COINTEGRATOR 1 COMPLEX SUBUNIT 2"/>
    <property type="match status" value="1"/>
</dbReference>
<organism evidence="2 3">
    <name type="scientific">Leptomonas seymouri</name>
    <dbReference type="NCBI Taxonomy" id="5684"/>
    <lineage>
        <taxon>Eukaryota</taxon>
        <taxon>Discoba</taxon>
        <taxon>Euglenozoa</taxon>
        <taxon>Kinetoplastea</taxon>
        <taxon>Metakinetoplastina</taxon>
        <taxon>Trypanosomatida</taxon>
        <taxon>Trypanosomatidae</taxon>
        <taxon>Leishmaniinae</taxon>
        <taxon>Leptomonas</taxon>
    </lineage>
</organism>
<evidence type="ECO:0000256" key="1">
    <source>
        <dbReference type="SAM" id="MobiDB-lite"/>
    </source>
</evidence>